<dbReference type="Proteomes" id="UP000003163">
    <property type="component" value="Unassembled WGS sequence"/>
</dbReference>
<organism evidence="2 3">
    <name type="scientific">Edhazardia aedis (strain USNM 41457)</name>
    <name type="common">Microsporidian parasite</name>
    <dbReference type="NCBI Taxonomy" id="1003232"/>
    <lineage>
        <taxon>Eukaryota</taxon>
        <taxon>Fungi</taxon>
        <taxon>Fungi incertae sedis</taxon>
        <taxon>Microsporidia</taxon>
        <taxon>Edhazardia</taxon>
    </lineage>
</organism>
<keyword evidence="1" id="KW-0472">Membrane</keyword>
<sequence>MLSTEIFSNIVWFFIAIVIAIFSFQIIADNREIEIDTYENQEYNLNQSIEYNYLPGLPEIANVSYFNNIINYTKYACRNRPYGRKVFLKYAILNLVDPEPNKNIDLTLTKQKKFKYCIPDDKNPFFKTETNKITGFKENSIKLYNCAVNKSYEETILNDIRMLQELLLQCKNSFINNDIKNYDYLSVKLLSTFAQKFSLCSSMTKRIIIIDQIVYDAFFVCYISYNHLITDICLVLNCDKKYLKISSKYYYNLEKNNQ</sequence>
<protein>
    <submittedName>
        <fullName evidence="2">Uncharacterized protein</fullName>
    </submittedName>
</protein>
<dbReference type="AlphaFoldDB" id="J9D7L4"/>
<accession>J9D7L4</accession>
<dbReference type="EMBL" id="AFBI03000002">
    <property type="protein sequence ID" value="EJW03514.1"/>
    <property type="molecule type" value="Genomic_DNA"/>
</dbReference>
<evidence type="ECO:0000256" key="1">
    <source>
        <dbReference type="SAM" id="Phobius"/>
    </source>
</evidence>
<dbReference type="HOGENOM" id="CLU_1077789_0_0_1"/>
<evidence type="ECO:0000313" key="2">
    <source>
        <dbReference type="EMBL" id="EJW03514.1"/>
    </source>
</evidence>
<reference evidence="3" key="2">
    <citation type="submission" date="2015-07" db="EMBL/GenBank/DDBJ databases">
        <title>Contrasting host-pathogen interactions and genome evolution in two generalist and specialist microsporidian pathogens of mosquitoes.</title>
        <authorList>
            <consortium name="The Broad Institute Genomics Platform"/>
            <consortium name="The Broad Institute Genome Sequencing Center for Infectious Disease"/>
            <person name="Cuomo C.A."/>
            <person name="Sanscrainte N.D."/>
            <person name="Goldberg J.M."/>
            <person name="Heiman D."/>
            <person name="Young S."/>
            <person name="Zeng Q."/>
            <person name="Becnel J.J."/>
            <person name="Birren B.W."/>
        </authorList>
    </citation>
    <scope>NUCLEOTIDE SEQUENCE [LARGE SCALE GENOMIC DNA]</scope>
    <source>
        <strain evidence="3">USNM 41457</strain>
    </source>
</reference>
<keyword evidence="1" id="KW-1133">Transmembrane helix</keyword>
<keyword evidence="3" id="KW-1185">Reference proteome</keyword>
<comment type="caution">
    <text evidence="2">The sequence shown here is derived from an EMBL/GenBank/DDBJ whole genome shotgun (WGS) entry which is preliminary data.</text>
</comment>
<proteinExistence type="predicted"/>
<reference evidence="2 3" key="1">
    <citation type="submission" date="2011-08" db="EMBL/GenBank/DDBJ databases">
        <authorList>
            <person name="Liu Z.J."/>
            <person name="Shi F.L."/>
            <person name="Lu J.Q."/>
            <person name="Li M."/>
            <person name="Wang Z.L."/>
        </authorList>
    </citation>
    <scope>NUCLEOTIDE SEQUENCE [LARGE SCALE GENOMIC DNA]</scope>
    <source>
        <strain evidence="2 3">USNM 41457</strain>
    </source>
</reference>
<evidence type="ECO:0000313" key="3">
    <source>
        <dbReference type="Proteomes" id="UP000003163"/>
    </source>
</evidence>
<gene>
    <name evidence="2" type="ORF">EDEG_00196</name>
</gene>
<keyword evidence="1" id="KW-0812">Transmembrane</keyword>
<feature type="transmembrane region" description="Helical" evidence="1">
    <location>
        <begin position="6"/>
        <end position="28"/>
    </location>
</feature>
<dbReference type="VEuPathDB" id="MicrosporidiaDB:EDEG_00196"/>
<name>J9D7L4_EDHAE</name>
<dbReference type="InParanoid" id="J9D7L4"/>